<protein>
    <submittedName>
        <fullName evidence="2">Uncharacterized protein</fullName>
    </submittedName>
</protein>
<organism evidence="2 3">
    <name type="scientific">Xenorhabdus szentirmaii DSM 16338</name>
    <dbReference type="NCBI Taxonomy" id="1427518"/>
    <lineage>
        <taxon>Bacteria</taxon>
        <taxon>Pseudomonadati</taxon>
        <taxon>Pseudomonadota</taxon>
        <taxon>Gammaproteobacteria</taxon>
        <taxon>Enterobacterales</taxon>
        <taxon>Morganellaceae</taxon>
        <taxon>Xenorhabdus</taxon>
    </lineage>
</organism>
<evidence type="ECO:0000256" key="1">
    <source>
        <dbReference type="SAM" id="Phobius"/>
    </source>
</evidence>
<name>W1IR44_9GAMM</name>
<feature type="transmembrane region" description="Helical" evidence="1">
    <location>
        <begin position="104"/>
        <end position="123"/>
    </location>
</feature>
<keyword evidence="1" id="KW-1133">Transmembrane helix</keyword>
<dbReference type="EMBL" id="CBXF010000001">
    <property type="protein sequence ID" value="CDL80932.1"/>
    <property type="molecule type" value="Genomic_DNA"/>
</dbReference>
<keyword evidence="1" id="KW-0812">Transmembrane</keyword>
<evidence type="ECO:0000313" key="2">
    <source>
        <dbReference type="EMBL" id="CDL80932.1"/>
    </source>
</evidence>
<evidence type="ECO:0000313" key="3">
    <source>
        <dbReference type="Proteomes" id="UP000019202"/>
    </source>
</evidence>
<keyword evidence="1" id="KW-0472">Membrane</keyword>
<sequence>MWMVADCALWLDLLLLSSTFLLPLHPRRLFEILKEIELGKDQPFLTDQLVSLIILFSKLILFYPENSFLFTPVFIIQPSKKQPNPHSNQLAAIRLILAQIKIRLTLFTCILVVIHFFKVQLLISDWRICSSKR</sequence>
<reference evidence="2" key="1">
    <citation type="submission" date="2013-11" db="EMBL/GenBank/DDBJ databases">
        <title>Draft genome sequence and annotation of the entomopathogenic bacteria, Xenorhabdus cabanillasi strain JM26 and Xenorhabdus szentirmai strain DSM 16338.</title>
        <authorList>
            <person name="Gualtieri M."/>
            <person name="Ogier J.C."/>
            <person name="Pages S."/>
            <person name="Givaudan A."/>
            <person name="Gaudriault S."/>
        </authorList>
    </citation>
    <scope>NUCLEOTIDE SEQUENCE [LARGE SCALE GENOMIC DNA]</scope>
    <source>
        <strain evidence="2">DSM 16338</strain>
    </source>
</reference>
<comment type="caution">
    <text evidence="2">The sequence shown here is derived from an EMBL/GenBank/DDBJ whole genome shotgun (WGS) entry which is preliminary data.</text>
</comment>
<accession>W1IR44</accession>
<dbReference type="Proteomes" id="UP000019202">
    <property type="component" value="Unassembled WGS sequence"/>
</dbReference>
<dbReference type="AlphaFoldDB" id="W1IR44"/>
<keyword evidence="3" id="KW-1185">Reference proteome</keyword>
<gene>
    <name evidence="2" type="ORF">XSR1_10361</name>
</gene>
<proteinExistence type="predicted"/>